<protein>
    <submittedName>
        <fullName evidence="1">Uncharacterized protein</fullName>
    </submittedName>
</protein>
<evidence type="ECO:0000313" key="2">
    <source>
        <dbReference type="Proteomes" id="UP000321386"/>
    </source>
</evidence>
<name>A0A510UPC5_9CELL</name>
<evidence type="ECO:0000313" key="1">
    <source>
        <dbReference type="EMBL" id="GEK16512.1"/>
    </source>
</evidence>
<dbReference type="EMBL" id="BJUA01000001">
    <property type="protein sequence ID" value="GEK16512.1"/>
    <property type="molecule type" value="Genomic_DNA"/>
</dbReference>
<keyword evidence="2" id="KW-1185">Reference proteome</keyword>
<gene>
    <name evidence="1" type="ORF">CPE01_02450</name>
</gene>
<proteinExistence type="predicted"/>
<reference evidence="1 2" key="1">
    <citation type="submission" date="2019-07" db="EMBL/GenBank/DDBJ databases">
        <title>Whole genome shotgun sequence of Cellulomonas persica NBRC 101101.</title>
        <authorList>
            <person name="Hosoyama A."/>
            <person name="Uohara A."/>
            <person name="Ohji S."/>
            <person name="Ichikawa N."/>
        </authorList>
    </citation>
    <scope>NUCLEOTIDE SEQUENCE [LARGE SCALE GENOMIC DNA]</scope>
    <source>
        <strain evidence="1 2">NBRC 101101</strain>
    </source>
</reference>
<sequence>MTDFASMGATGGITGRRMGLILPVACDIGSGSRTITVGGRDGSSGAWFVPMV</sequence>
<comment type="caution">
    <text evidence="1">The sequence shown here is derived from an EMBL/GenBank/DDBJ whole genome shotgun (WGS) entry which is preliminary data.</text>
</comment>
<dbReference type="Proteomes" id="UP000321386">
    <property type="component" value="Unassembled WGS sequence"/>
</dbReference>
<accession>A0A510UPC5</accession>
<dbReference type="AlphaFoldDB" id="A0A510UPC5"/>
<organism evidence="1 2">
    <name type="scientific">Cellulomonas persica</name>
    <dbReference type="NCBI Taxonomy" id="76861"/>
    <lineage>
        <taxon>Bacteria</taxon>
        <taxon>Bacillati</taxon>
        <taxon>Actinomycetota</taxon>
        <taxon>Actinomycetes</taxon>
        <taxon>Micrococcales</taxon>
        <taxon>Cellulomonadaceae</taxon>
        <taxon>Cellulomonas</taxon>
    </lineage>
</organism>